<accession>A0A7R9Q4L8</accession>
<evidence type="ECO:0000256" key="6">
    <source>
        <dbReference type="ARBA" id="ARBA00022679"/>
    </source>
</evidence>
<evidence type="ECO:0000256" key="3">
    <source>
        <dbReference type="ARBA" id="ARBA00012614"/>
    </source>
</evidence>
<dbReference type="GO" id="GO:0006488">
    <property type="term" value="P:dolichol-linked oligosaccharide biosynthetic process"/>
    <property type="evidence" value="ECO:0007669"/>
    <property type="project" value="InterPro"/>
</dbReference>
<dbReference type="Gene3D" id="3.40.50.2000">
    <property type="entry name" value="Glycogen Phosphorylase B"/>
    <property type="match status" value="1"/>
</dbReference>
<organism evidence="9">
    <name type="scientific">Medioppia subpectinata</name>
    <dbReference type="NCBI Taxonomy" id="1979941"/>
    <lineage>
        <taxon>Eukaryota</taxon>
        <taxon>Metazoa</taxon>
        <taxon>Ecdysozoa</taxon>
        <taxon>Arthropoda</taxon>
        <taxon>Chelicerata</taxon>
        <taxon>Arachnida</taxon>
        <taxon>Acari</taxon>
        <taxon>Acariformes</taxon>
        <taxon>Sarcoptiformes</taxon>
        <taxon>Oribatida</taxon>
        <taxon>Brachypylina</taxon>
        <taxon>Oppioidea</taxon>
        <taxon>Oppiidae</taxon>
        <taxon>Medioppia</taxon>
    </lineage>
</organism>
<dbReference type="GO" id="GO:0004577">
    <property type="term" value="F:N-acetylglucosaminyldiphosphodolichol N-acetylglucosaminyltransferase activity"/>
    <property type="evidence" value="ECO:0007669"/>
    <property type="project" value="UniProtKB-EC"/>
</dbReference>
<name>A0A7R9Q4L8_9ACAR</name>
<comment type="similarity">
    <text evidence="2">Belongs to the glycosyltransferase 28 family.</text>
</comment>
<keyword evidence="5" id="KW-0328">Glycosyltransferase</keyword>
<dbReference type="Pfam" id="PF04101">
    <property type="entry name" value="Glyco_tran_28_C"/>
    <property type="match status" value="1"/>
</dbReference>
<gene>
    <name evidence="9" type="ORF">OSB1V03_LOCUS12755</name>
</gene>
<evidence type="ECO:0000313" key="10">
    <source>
        <dbReference type="Proteomes" id="UP000759131"/>
    </source>
</evidence>
<dbReference type="EMBL" id="CAJPIZ010010852">
    <property type="protein sequence ID" value="CAG2112782.1"/>
    <property type="molecule type" value="Genomic_DNA"/>
</dbReference>
<dbReference type="Proteomes" id="UP000759131">
    <property type="component" value="Unassembled WGS sequence"/>
</dbReference>
<dbReference type="InterPro" id="IPR007235">
    <property type="entry name" value="Glyco_trans_28_C"/>
</dbReference>
<evidence type="ECO:0000259" key="8">
    <source>
        <dbReference type="Pfam" id="PF04101"/>
    </source>
</evidence>
<feature type="domain" description="Glycosyl transferase family 28 C-terminal" evidence="8">
    <location>
        <begin position="8"/>
        <end position="181"/>
    </location>
</feature>
<dbReference type="EC" id="2.4.1.141" evidence="3"/>
<dbReference type="GO" id="GO:0005783">
    <property type="term" value="C:endoplasmic reticulum"/>
    <property type="evidence" value="ECO:0007669"/>
    <property type="project" value="UniProtKB-SubCell"/>
</dbReference>
<sequence>MAKTWTHVLVTVGSTRFDKLLDQMSDVNTLGLLSSFGCTHLTIQYGSSGCPPIHSNPFNITLLSSFGCTHLTIQYGSSGCPPIHSNPFNITVNAFDYKTSIMDDMMSADVVIGHADPNIRLSVCPSGAGTALEVLRLHKPFLMVVNDELMANHQKELAIDLQSEGYLRYCYPNQLQESLRSFGDQTMASLKTFPDPMPHLFSDFIDSIFFK</sequence>
<evidence type="ECO:0000256" key="7">
    <source>
        <dbReference type="ARBA" id="ARBA00022824"/>
    </source>
</evidence>
<dbReference type="OrthoDB" id="20273at2759"/>
<evidence type="ECO:0000256" key="1">
    <source>
        <dbReference type="ARBA" id="ARBA00004240"/>
    </source>
</evidence>
<dbReference type="InterPro" id="IPR039042">
    <property type="entry name" value="Alg13-like"/>
</dbReference>
<dbReference type="AlphaFoldDB" id="A0A7R9Q4L8"/>
<keyword evidence="10" id="KW-1185">Reference proteome</keyword>
<evidence type="ECO:0000256" key="2">
    <source>
        <dbReference type="ARBA" id="ARBA00006962"/>
    </source>
</evidence>
<reference evidence="9" key="1">
    <citation type="submission" date="2020-11" db="EMBL/GenBank/DDBJ databases">
        <authorList>
            <person name="Tran Van P."/>
        </authorList>
    </citation>
    <scope>NUCLEOTIDE SEQUENCE</scope>
</reference>
<dbReference type="PANTHER" id="PTHR12867:SF6">
    <property type="entry name" value="N-ACETYLGLUCOSAMINYLDIPHOSPHODOLICHOL N-ACETYLGLUCOSAMINYLTRANSFERASE"/>
    <property type="match status" value="1"/>
</dbReference>
<keyword evidence="6" id="KW-0808">Transferase</keyword>
<feature type="non-terminal residue" evidence="9">
    <location>
        <position position="211"/>
    </location>
</feature>
<proteinExistence type="inferred from homology"/>
<dbReference type="PANTHER" id="PTHR12867">
    <property type="entry name" value="GLYCOSYL TRANSFERASE-RELATED"/>
    <property type="match status" value="1"/>
</dbReference>
<keyword evidence="7" id="KW-0256">Endoplasmic reticulum</keyword>
<evidence type="ECO:0000256" key="5">
    <source>
        <dbReference type="ARBA" id="ARBA00022676"/>
    </source>
</evidence>
<dbReference type="EMBL" id="OC865427">
    <property type="protein sequence ID" value="CAD7632352.1"/>
    <property type="molecule type" value="Genomic_DNA"/>
</dbReference>
<evidence type="ECO:0000313" key="9">
    <source>
        <dbReference type="EMBL" id="CAD7632352.1"/>
    </source>
</evidence>
<comment type="subcellular location">
    <subcellularLocation>
        <location evidence="1">Endoplasmic reticulum</location>
    </subcellularLocation>
</comment>
<evidence type="ECO:0000256" key="4">
    <source>
        <dbReference type="ARBA" id="ARBA00017468"/>
    </source>
</evidence>
<protein>
    <recommendedName>
        <fullName evidence="4">UDP-N-acetylglucosamine transferase subunit ALG13</fullName>
        <ecNumber evidence="3">2.4.1.141</ecNumber>
    </recommendedName>
</protein>